<proteinExistence type="predicted"/>
<keyword evidence="2" id="KW-1185">Reference proteome</keyword>
<accession>A0A4R9J408</accession>
<evidence type="ECO:0000313" key="2">
    <source>
        <dbReference type="Proteomes" id="UP000297871"/>
    </source>
</evidence>
<dbReference type="RefSeq" id="WP_135616100.1">
    <property type="nucleotide sequence ID" value="NZ_JBNURZ010000005.1"/>
</dbReference>
<comment type="caution">
    <text evidence="1">The sequence shown here is derived from an EMBL/GenBank/DDBJ whole genome shotgun (WGS) entry which is preliminary data.</text>
</comment>
<dbReference type="SUPFAM" id="SSF82185">
    <property type="entry name" value="Histone H3 K4-specific methyltransferase SET7/9 N-terminal domain"/>
    <property type="match status" value="1"/>
</dbReference>
<dbReference type="Proteomes" id="UP000297871">
    <property type="component" value="Unassembled WGS sequence"/>
</dbReference>
<sequence>MIDSFVFLITHLSLFFTPQCSIQETPFQIYALCKNSSAEYAITIDKENYGDYYYGEWNNNRPAGYGVFTNKVLEESDRYCGYRKHSISKDGLTEFETDILLSLNEKNIGCDLGNCSNGYHVYYTEISSLSIGEYRNGSQQGFVLQTGMYGYPYIGFVSNDLFYGEGIYFSLEDQSITHGIWDSGKLVKVLQSIDLKVYLSKEPTCKTN</sequence>
<protein>
    <submittedName>
        <fullName evidence="1">Uncharacterized protein</fullName>
    </submittedName>
</protein>
<name>A0A4R9J408_9LEPT</name>
<organism evidence="1 2">
    <name type="scientific">Leptospira koniambonensis</name>
    <dbReference type="NCBI Taxonomy" id="2484950"/>
    <lineage>
        <taxon>Bacteria</taxon>
        <taxon>Pseudomonadati</taxon>
        <taxon>Spirochaetota</taxon>
        <taxon>Spirochaetia</taxon>
        <taxon>Leptospirales</taxon>
        <taxon>Leptospiraceae</taxon>
        <taxon>Leptospira</taxon>
    </lineage>
</organism>
<gene>
    <name evidence="1" type="ORF">EHQ52_15515</name>
</gene>
<dbReference type="OrthoDB" id="1173761at2"/>
<reference evidence="1" key="1">
    <citation type="journal article" date="2019" name="PLoS Negl. Trop. Dis.">
        <title>Revisiting the worldwide diversity of Leptospira species in the environment.</title>
        <authorList>
            <person name="Vincent A.T."/>
            <person name="Schiettekatte O."/>
            <person name="Bourhy P."/>
            <person name="Veyrier F.J."/>
            <person name="Picardeau M."/>
        </authorList>
    </citation>
    <scope>NUCLEOTIDE SEQUENCE [LARGE SCALE GENOMIC DNA]</scope>
    <source>
        <strain evidence="1">201800265</strain>
    </source>
</reference>
<dbReference type="AlphaFoldDB" id="A0A4R9J408"/>
<evidence type="ECO:0000313" key="1">
    <source>
        <dbReference type="EMBL" id="TGL31344.1"/>
    </source>
</evidence>
<dbReference type="EMBL" id="RQFY01000007">
    <property type="protein sequence ID" value="TGL31344.1"/>
    <property type="molecule type" value="Genomic_DNA"/>
</dbReference>